<reference evidence="2 3" key="1">
    <citation type="journal article" date="2010" name="Vet. Microbiol.">
        <title>Production of haemolysins by strains of the Actinobacillus minor/porcitonsillarum complex.</title>
        <authorList>
            <person name="Arya G."/>
            <person name="Niven D.F."/>
        </authorList>
    </citation>
    <scope>NUCLEOTIDE SEQUENCE [LARGE SCALE GENOMIC DNA]</scope>
    <source>
        <strain evidence="3">strain 202</strain>
    </source>
</reference>
<keyword evidence="3" id="KW-1185">Reference proteome</keyword>
<evidence type="ECO:0000313" key="3">
    <source>
        <dbReference type="Proteomes" id="UP000003394"/>
    </source>
</evidence>
<dbReference type="SMART" id="SM01126">
    <property type="entry name" value="DDE_Tnp_IS1595"/>
    <property type="match status" value="1"/>
</dbReference>
<comment type="caution">
    <text evidence="2">The sequence shown here is derived from an EMBL/GenBank/DDBJ whole genome shotgun (WGS) entry which is preliminary data.</text>
</comment>
<accession>A0ABP2DMT3</accession>
<evidence type="ECO:0000259" key="1">
    <source>
        <dbReference type="SMART" id="SM01126"/>
    </source>
</evidence>
<dbReference type="Pfam" id="PF12760">
    <property type="entry name" value="Zn_ribbon_IS1595"/>
    <property type="match status" value="1"/>
</dbReference>
<dbReference type="PANTHER" id="PTHR47163">
    <property type="entry name" value="DDE_TNP_IS1595 DOMAIN-CONTAINING PROTEIN"/>
    <property type="match status" value="1"/>
</dbReference>
<dbReference type="InterPro" id="IPR053164">
    <property type="entry name" value="IS1016-like_transposase"/>
</dbReference>
<dbReference type="NCBIfam" id="NF033547">
    <property type="entry name" value="transpos_IS1595"/>
    <property type="match status" value="1"/>
</dbReference>
<organism evidence="2 3">
    <name type="scientific">Actinobacillus minor 202</name>
    <dbReference type="NCBI Taxonomy" id="591023"/>
    <lineage>
        <taxon>Bacteria</taxon>
        <taxon>Pseudomonadati</taxon>
        <taxon>Pseudomonadota</taxon>
        <taxon>Gammaproteobacteria</taxon>
        <taxon>Pasteurellales</taxon>
        <taxon>Pasteurellaceae</taxon>
        <taxon>Actinobacillus</taxon>
    </lineage>
</organism>
<sequence>MTQHFLLSSKAKTLSLFDIASLSKEEAFRLLCQCRWGSHEIVTCPKCNCTNKHYFLSKEYRWTCKECKHRFSVTSKTIFSSCKLEYRKYLAVIFLFANAAKGISISQISRDVKLGYKATFVLVHKIRESLANHRNNDFLQGEIHIDGTHVHSALRPKNKKADRVDRRKPEYDNPNKRAVLVMRERYSEQEQTESPNLKGAKRTLTFPIKSESKSAVIPLVNRYVKAGSRIHTDENAAYDELLFNYDLKRVNHQQEYCSDEGIHNNLAESYNSRFKRMIIGQIHKLSNRYLFNYANEIAYREDMRKEDNGKIFNDILSKCLHTPTHRDWCGYWQGNHKQDEVLYT</sequence>
<dbReference type="Pfam" id="PF12762">
    <property type="entry name" value="DDE_Tnp_IS1595"/>
    <property type="match status" value="1"/>
</dbReference>
<dbReference type="InterPro" id="IPR024442">
    <property type="entry name" value="Transposase_Zn_ribbon"/>
</dbReference>
<feature type="domain" description="ISXO2-like transposase" evidence="1">
    <location>
        <begin position="138"/>
        <end position="302"/>
    </location>
</feature>
<dbReference type="PANTHER" id="PTHR47163:SF2">
    <property type="entry name" value="SI:DKEY-17M8.2"/>
    <property type="match status" value="1"/>
</dbReference>
<protein>
    <submittedName>
        <fullName evidence="2">Transposase</fullName>
    </submittedName>
</protein>
<name>A0ABP2DMT3_9PAST</name>
<dbReference type="InterPro" id="IPR024445">
    <property type="entry name" value="Tnp_ISXO2-like"/>
</dbReference>
<evidence type="ECO:0000313" key="2">
    <source>
        <dbReference type="EMBL" id="EEF16107.1"/>
    </source>
</evidence>
<dbReference type="RefSeq" id="WP_005817687.1">
    <property type="nucleotide sequence ID" value="NZ_ACFT01000002.1"/>
</dbReference>
<gene>
    <name evidence="2" type="ORF">AM202_0061</name>
</gene>
<proteinExistence type="predicted"/>
<dbReference type="Proteomes" id="UP000003394">
    <property type="component" value="Unassembled WGS sequence"/>
</dbReference>
<dbReference type="EMBL" id="ACFT01000002">
    <property type="protein sequence ID" value="EEF16107.1"/>
    <property type="molecule type" value="Genomic_DNA"/>
</dbReference>